<accession>A0A0P9UD19</accession>
<dbReference type="Pfam" id="PF05145">
    <property type="entry name" value="AbrB"/>
    <property type="match status" value="1"/>
</dbReference>
<evidence type="ECO:0000256" key="4">
    <source>
        <dbReference type="ARBA" id="ARBA00023136"/>
    </source>
</evidence>
<feature type="transmembrane region" description="Helical" evidence="5">
    <location>
        <begin position="528"/>
        <end position="547"/>
    </location>
</feature>
<name>A0A0P9UD19_PSEA0</name>
<dbReference type="InterPro" id="IPR020846">
    <property type="entry name" value="MFS_dom"/>
</dbReference>
<dbReference type="Proteomes" id="UP000050420">
    <property type="component" value="Unassembled WGS sequence"/>
</dbReference>
<dbReference type="CDD" id="cd17321">
    <property type="entry name" value="MFS_MMR_MDR_like"/>
    <property type="match status" value="1"/>
</dbReference>
<evidence type="ECO:0000259" key="6">
    <source>
        <dbReference type="PROSITE" id="PS50850"/>
    </source>
</evidence>
<feature type="transmembrane region" description="Helical" evidence="5">
    <location>
        <begin position="103"/>
        <end position="125"/>
    </location>
</feature>
<dbReference type="SUPFAM" id="SSF103473">
    <property type="entry name" value="MFS general substrate transporter"/>
    <property type="match status" value="1"/>
</dbReference>
<keyword evidence="2 5" id="KW-0812">Transmembrane</keyword>
<dbReference type="GO" id="GO:0022857">
    <property type="term" value="F:transmembrane transporter activity"/>
    <property type="evidence" value="ECO:0007669"/>
    <property type="project" value="InterPro"/>
</dbReference>
<dbReference type="Gene3D" id="1.20.1250.20">
    <property type="entry name" value="MFS general substrate transporter like domains"/>
    <property type="match status" value="1"/>
</dbReference>
<dbReference type="PATRIC" id="fig|34065.5.peg.1608"/>
<protein>
    <recommendedName>
        <fullName evidence="6">Major facilitator superfamily (MFS) profile domain-containing protein</fullName>
    </recommendedName>
</protein>
<feature type="transmembrane region" description="Helical" evidence="5">
    <location>
        <begin position="161"/>
        <end position="179"/>
    </location>
</feature>
<dbReference type="InterPro" id="IPR007820">
    <property type="entry name" value="AbrB_fam"/>
</dbReference>
<feature type="transmembrane region" description="Helical" evidence="5">
    <location>
        <begin position="582"/>
        <end position="607"/>
    </location>
</feature>
<feature type="transmembrane region" description="Helical" evidence="5">
    <location>
        <begin position="502"/>
        <end position="522"/>
    </location>
</feature>
<dbReference type="AlphaFoldDB" id="A0A0P9UD19"/>
<dbReference type="InterPro" id="IPR017516">
    <property type="entry name" value="AbrB_dup"/>
</dbReference>
<evidence type="ECO:0000313" key="8">
    <source>
        <dbReference type="Proteomes" id="UP000050420"/>
    </source>
</evidence>
<dbReference type="NCBIfam" id="TIGR03082">
    <property type="entry name" value="Gneg_AbrB_dup"/>
    <property type="match status" value="1"/>
</dbReference>
<feature type="transmembrane region" description="Helical" evidence="5">
    <location>
        <begin position="329"/>
        <end position="348"/>
    </location>
</feature>
<feature type="transmembrane region" description="Helical" evidence="5">
    <location>
        <begin position="636"/>
        <end position="656"/>
    </location>
</feature>
<feature type="transmembrane region" description="Helical" evidence="5">
    <location>
        <begin position="38"/>
        <end position="61"/>
    </location>
</feature>
<feature type="transmembrane region" description="Helical" evidence="5">
    <location>
        <begin position="249"/>
        <end position="269"/>
    </location>
</feature>
<proteinExistence type="predicted"/>
<feature type="transmembrane region" description="Helical" evidence="5">
    <location>
        <begin position="224"/>
        <end position="243"/>
    </location>
</feature>
<dbReference type="InterPro" id="IPR005828">
    <property type="entry name" value="MFS_sugar_transport-like"/>
</dbReference>
<evidence type="ECO:0000313" key="7">
    <source>
        <dbReference type="EMBL" id="KPX86118.1"/>
    </source>
</evidence>
<comment type="subcellular location">
    <subcellularLocation>
        <location evidence="1">Membrane</location>
        <topology evidence="1">Multi-pass membrane protein</topology>
    </subcellularLocation>
</comment>
<dbReference type="PANTHER" id="PTHR42718:SF49">
    <property type="entry name" value="EXPORT PROTEIN"/>
    <property type="match status" value="1"/>
</dbReference>
<dbReference type="InterPro" id="IPR036259">
    <property type="entry name" value="MFS_trans_sf"/>
</dbReference>
<evidence type="ECO:0000256" key="2">
    <source>
        <dbReference type="ARBA" id="ARBA00022692"/>
    </source>
</evidence>
<feature type="transmembrane region" description="Helical" evidence="5">
    <location>
        <begin position="355"/>
        <end position="373"/>
    </location>
</feature>
<feature type="transmembrane region" description="Helical" evidence="5">
    <location>
        <begin position="73"/>
        <end position="91"/>
    </location>
</feature>
<feature type="transmembrane region" description="Helical" evidence="5">
    <location>
        <begin position="379"/>
        <end position="398"/>
    </location>
</feature>
<feature type="transmembrane region" description="Helical" evidence="5">
    <location>
        <begin position="131"/>
        <end position="149"/>
    </location>
</feature>
<keyword evidence="4 5" id="KW-0472">Membrane</keyword>
<evidence type="ECO:0000256" key="5">
    <source>
        <dbReference type="SAM" id="Phobius"/>
    </source>
</evidence>
<feature type="transmembrane region" description="Helical" evidence="5">
    <location>
        <begin position="410"/>
        <end position="432"/>
    </location>
</feature>
<dbReference type="GO" id="GO:0010468">
    <property type="term" value="P:regulation of gene expression"/>
    <property type="evidence" value="ECO:0007669"/>
    <property type="project" value="InterPro"/>
</dbReference>
<sequence length="669" mass="71030">MDKRVQCTENCARFTGKLHMTSASQVQASSATRRWGQLFAACLTGILIPLCFTGPAVVLPSINKALGGSAVELTWVINAYILTYGSAMMAAGSLTDIYGRKRVWLIGLAIFVLSTFAIPMASSVVQIDVLRLIQGLGGAAAFAGAMSSLAQTFHGADRTRVFSLLGTTFGIGLAFGPLAAGSLVDSAGWKWSFHATALIGVAGFFLVLFSATESRDPNATGMDWPGAISFTAALTLFTYAILLAPEDGWTHPLVMGGIIGSLLLFWIFIAVERRVARPMLDLSLFKSARFVGVQILAASPAFFFVVLIIMLPARFIGIDGLSALETGQMMTALAAPLLIVPMLAAQLARRFTSGLLSGIGLLLVAVGLLWLALALDSGAIKTALLPMALIGIGIGLHFTPVVIEQVLAHFGLIFIGALVTSLSCLVGVWLMLRTGEDRPTAFFSSMPGGSGEMVNLGARNGATLSSVAAAQSLRVLAVVLCVPAIFKYLLGDGTPSLHATAVDWRWLAFLLPVGAALAWLWQRLKQPNPWLFGPLLLSAVVSVVWDLKIGLPNGASQLGQLLIGSGLGCHFNRAFFRRAPSFLARTLLGTALTMLIAALAALGLSALTHLDLRSLTLGMMPGGIAEMSLTAEVLQLSVPLVTAMQVMRLLFVLFLAEPLYRRWNKRFAD</sequence>
<reference evidence="7 8" key="1">
    <citation type="submission" date="2015-09" db="EMBL/GenBank/DDBJ databases">
        <title>Genome announcement of multiple Pseudomonas syringae strains.</title>
        <authorList>
            <person name="Thakur S."/>
            <person name="Wang P.W."/>
            <person name="Gong Y."/>
            <person name="Weir B.S."/>
            <person name="Guttman D.S."/>
        </authorList>
    </citation>
    <scope>NUCLEOTIDE SEQUENCE [LARGE SCALE GENOMIC DNA]</scope>
    <source>
        <strain evidence="7 8">ICMP4331</strain>
    </source>
</reference>
<feature type="transmembrane region" description="Helical" evidence="5">
    <location>
        <begin position="191"/>
        <end position="212"/>
    </location>
</feature>
<evidence type="ECO:0000256" key="1">
    <source>
        <dbReference type="ARBA" id="ARBA00004141"/>
    </source>
</evidence>
<organism evidence="7 8">
    <name type="scientific">Pseudomonas amygdali pv. mori</name>
    <dbReference type="NCBI Taxonomy" id="34065"/>
    <lineage>
        <taxon>Bacteria</taxon>
        <taxon>Pseudomonadati</taxon>
        <taxon>Pseudomonadota</taxon>
        <taxon>Gammaproteobacteria</taxon>
        <taxon>Pseudomonadales</taxon>
        <taxon>Pseudomonadaceae</taxon>
        <taxon>Pseudomonas</taxon>
        <taxon>Pseudomonas amygdali</taxon>
    </lineage>
</organism>
<dbReference type="PROSITE" id="PS50850">
    <property type="entry name" value="MFS"/>
    <property type="match status" value="1"/>
</dbReference>
<dbReference type="PANTHER" id="PTHR42718">
    <property type="entry name" value="MAJOR FACILITATOR SUPERFAMILY MULTIDRUG TRANSPORTER MFSC"/>
    <property type="match status" value="1"/>
</dbReference>
<dbReference type="EMBL" id="LJQU01000522">
    <property type="protein sequence ID" value="KPX86118.1"/>
    <property type="molecule type" value="Genomic_DNA"/>
</dbReference>
<dbReference type="Pfam" id="PF00083">
    <property type="entry name" value="Sugar_tr"/>
    <property type="match status" value="1"/>
</dbReference>
<dbReference type="GO" id="GO:0016020">
    <property type="term" value="C:membrane"/>
    <property type="evidence" value="ECO:0007669"/>
    <property type="project" value="UniProtKB-SubCell"/>
</dbReference>
<evidence type="ECO:0000256" key="3">
    <source>
        <dbReference type="ARBA" id="ARBA00022989"/>
    </source>
</evidence>
<gene>
    <name evidence="7" type="ORF">ALO63_01137</name>
</gene>
<keyword evidence="3 5" id="KW-1133">Transmembrane helix</keyword>
<feature type="domain" description="Major facilitator superfamily (MFS) profile" evidence="6">
    <location>
        <begin position="37"/>
        <end position="495"/>
    </location>
</feature>
<comment type="caution">
    <text evidence="7">The sequence shown here is derived from an EMBL/GenBank/DDBJ whole genome shotgun (WGS) entry which is preliminary data.</text>
</comment>
<feature type="transmembrane region" description="Helical" evidence="5">
    <location>
        <begin position="290"/>
        <end position="317"/>
    </location>
</feature>